<evidence type="ECO:0000313" key="16">
    <source>
        <dbReference type="EMBL" id="NXF13722.1"/>
    </source>
</evidence>
<dbReference type="InterPro" id="IPR051882">
    <property type="entry name" value="ATF_bZIP_TF"/>
</dbReference>
<evidence type="ECO:0000256" key="6">
    <source>
        <dbReference type="ARBA" id="ARBA00022989"/>
    </source>
</evidence>
<keyword evidence="5" id="KW-0256">Endoplasmic reticulum</keyword>
<evidence type="ECO:0000256" key="12">
    <source>
        <dbReference type="ARBA" id="ARBA00023242"/>
    </source>
</evidence>
<feature type="region of interest" description="Disordered" evidence="14">
    <location>
        <begin position="1"/>
        <end position="71"/>
    </location>
</feature>
<evidence type="ECO:0000256" key="5">
    <source>
        <dbReference type="ARBA" id="ARBA00022824"/>
    </source>
</evidence>
<comment type="caution">
    <text evidence="16">The sequence shown here is derived from an EMBL/GenBank/DDBJ whole genome shotgun (WGS) entry which is preliminary data.</text>
</comment>
<evidence type="ECO:0000256" key="3">
    <source>
        <dbReference type="ARBA" id="ARBA00009050"/>
    </source>
</evidence>
<dbReference type="PANTHER" id="PTHR46164">
    <property type="entry name" value="ATF6, ISOFORM C"/>
    <property type="match status" value="1"/>
</dbReference>
<dbReference type="InterPro" id="IPR004827">
    <property type="entry name" value="bZIP"/>
</dbReference>
<evidence type="ECO:0000256" key="4">
    <source>
        <dbReference type="ARBA" id="ARBA00022692"/>
    </source>
</evidence>
<dbReference type="SUPFAM" id="SSF57959">
    <property type="entry name" value="Leucine zipper domain"/>
    <property type="match status" value="1"/>
</dbReference>
<evidence type="ECO:0000256" key="7">
    <source>
        <dbReference type="ARBA" id="ARBA00023015"/>
    </source>
</evidence>
<comment type="similarity">
    <text evidence="3">Belongs to the bZIP family. ATF subfamily.</text>
</comment>
<evidence type="ECO:0000313" key="17">
    <source>
        <dbReference type="Proteomes" id="UP000567624"/>
    </source>
</evidence>
<dbReference type="Proteomes" id="UP000567624">
    <property type="component" value="Unassembled WGS sequence"/>
</dbReference>
<sequence length="234" mass="24568">LGGPPLTSPALISLPTDPSVPPSAKLPHVVKAEGAPQNRRTPPIQPKPPGGALGSGGGGTPSPTQTIVLQPLPGAAPPAAIAVPAPAVLLSPAELLLPGVLCLPPAQGLPRAPPGPPRPEAKTIVPAPAPPPPGPLEVDVKVLRRQQRMIKNRESACQSRRRRKEYVQGLEERLRQALADNEHLRRENSALRRRLDTLLAQPRPGPAPRKLVCLAALLLLTFHLGPLRCVFGGT</sequence>
<keyword evidence="17" id="KW-1185">Reference proteome</keyword>
<feature type="coiled-coil region" evidence="13">
    <location>
        <begin position="167"/>
        <end position="201"/>
    </location>
</feature>
<keyword evidence="4" id="KW-0812">Transmembrane</keyword>
<keyword evidence="10" id="KW-0804">Transcription</keyword>
<evidence type="ECO:0000256" key="8">
    <source>
        <dbReference type="ARBA" id="ARBA00023125"/>
    </source>
</evidence>
<dbReference type="SMART" id="SM00338">
    <property type="entry name" value="BRLZ"/>
    <property type="match status" value="1"/>
</dbReference>
<dbReference type="Pfam" id="PF00170">
    <property type="entry name" value="bZIP_1"/>
    <property type="match status" value="1"/>
</dbReference>
<dbReference type="CDD" id="cd14700">
    <property type="entry name" value="bZIP_ATF6"/>
    <property type="match status" value="1"/>
</dbReference>
<accession>A0A7K8RA09</accession>
<keyword evidence="6" id="KW-1133">Transmembrane helix</keyword>
<dbReference type="GO" id="GO:0000981">
    <property type="term" value="F:DNA-binding transcription factor activity, RNA polymerase II-specific"/>
    <property type="evidence" value="ECO:0007669"/>
    <property type="project" value="TreeGrafter"/>
</dbReference>
<feature type="compositionally biased region" description="Low complexity" evidence="14">
    <location>
        <begin position="61"/>
        <end position="71"/>
    </location>
</feature>
<dbReference type="PROSITE" id="PS50217">
    <property type="entry name" value="BZIP"/>
    <property type="match status" value="1"/>
</dbReference>
<dbReference type="EMBL" id="VWYW01001875">
    <property type="protein sequence ID" value="NXF13722.1"/>
    <property type="molecule type" value="Genomic_DNA"/>
</dbReference>
<dbReference type="GO" id="GO:0030968">
    <property type="term" value="P:endoplasmic reticulum unfolded protein response"/>
    <property type="evidence" value="ECO:0007669"/>
    <property type="project" value="TreeGrafter"/>
</dbReference>
<evidence type="ECO:0000256" key="1">
    <source>
        <dbReference type="ARBA" id="ARBA00004123"/>
    </source>
</evidence>
<feature type="non-terminal residue" evidence="16">
    <location>
        <position position="234"/>
    </location>
</feature>
<protein>
    <submittedName>
        <fullName evidence="16">ATF6B factor</fullName>
    </submittedName>
</protein>
<evidence type="ECO:0000256" key="13">
    <source>
        <dbReference type="SAM" id="Coils"/>
    </source>
</evidence>
<keyword evidence="11" id="KW-0834">Unfolded protein response</keyword>
<feature type="compositionally biased region" description="Gly residues" evidence="14">
    <location>
        <begin position="51"/>
        <end position="60"/>
    </location>
</feature>
<dbReference type="GO" id="GO:0005789">
    <property type="term" value="C:endoplasmic reticulum membrane"/>
    <property type="evidence" value="ECO:0007669"/>
    <property type="project" value="UniProtKB-SubCell"/>
</dbReference>
<dbReference type="AlphaFoldDB" id="A0A7K8RA09"/>
<evidence type="ECO:0000256" key="2">
    <source>
        <dbReference type="ARBA" id="ARBA00004389"/>
    </source>
</evidence>
<proteinExistence type="inferred from homology"/>
<gene>
    <name evidence="16" type="primary">Atf6b_1</name>
    <name evidence="16" type="ORF">SMICAP_R15619</name>
</gene>
<keyword evidence="7" id="KW-0805">Transcription regulation</keyword>
<evidence type="ECO:0000256" key="9">
    <source>
        <dbReference type="ARBA" id="ARBA00023136"/>
    </source>
</evidence>
<dbReference type="PANTHER" id="PTHR46164:SF2">
    <property type="entry name" value="CYCLIC AMP-DEPENDENT TRANSCRIPTION FACTOR ATF-6 BETA"/>
    <property type="match status" value="1"/>
</dbReference>
<evidence type="ECO:0000259" key="15">
    <source>
        <dbReference type="PROSITE" id="PS50217"/>
    </source>
</evidence>
<dbReference type="InterPro" id="IPR046347">
    <property type="entry name" value="bZIP_sf"/>
</dbReference>
<dbReference type="Gene3D" id="1.20.5.170">
    <property type="match status" value="1"/>
</dbReference>
<evidence type="ECO:0000256" key="14">
    <source>
        <dbReference type="SAM" id="MobiDB-lite"/>
    </source>
</evidence>
<evidence type="ECO:0000256" key="10">
    <source>
        <dbReference type="ARBA" id="ARBA00023163"/>
    </source>
</evidence>
<feature type="non-terminal residue" evidence="16">
    <location>
        <position position="1"/>
    </location>
</feature>
<dbReference type="GO" id="GO:0005634">
    <property type="term" value="C:nucleus"/>
    <property type="evidence" value="ECO:0007669"/>
    <property type="project" value="UniProtKB-SubCell"/>
</dbReference>
<keyword evidence="8" id="KW-0238">DNA-binding</keyword>
<keyword evidence="9" id="KW-0472">Membrane</keyword>
<feature type="domain" description="BZIP" evidence="15">
    <location>
        <begin position="142"/>
        <end position="198"/>
    </location>
</feature>
<reference evidence="16 17" key="1">
    <citation type="submission" date="2019-09" db="EMBL/GenBank/DDBJ databases">
        <title>Bird 10,000 Genomes (B10K) Project - Family phase.</title>
        <authorList>
            <person name="Zhang G."/>
        </authorList>
    </citation>
    <scope>NUCLEOTIDE SEQUENCE [LARGE SCALE GENOMIC DNA]</scope>
    <source>
        <strain evidence="16">B10K-CU-031-20</strain>
    </source>
</reference>
<dbReference type="FunFam" id="1.20.5.170:FF:000041">
    <property type="entry name" value="Cyclic AMP-dependent transcription factor ATF-6 beta"/>
    <property type="match status" value="1"/>
</dbReference>
<name>A0A7K8RA09_9PASS</name>
<keyword evidence="12" id="KW-0539">Nucleus</keyword>
<dbReference type="PROSITE" id="PS00036">
    <property type="entry name" value="BZIP_BASIC"/>
    <property type="match status" value="1"/>
</dbReference>
<organism evidence="16 17">
    <name type="scientific">Smithornis capensis</name>
    <dbReference type="NCBI Taxonomy" id="363769"/>
    <lineage>
        <taxon>Eukaryota</taxon>
        <taxon>Metazoa</taxon>
        <taxon>Chordata</taxon>
        <taxon>Craniata</taxon>
        <taxon>Vertebrata</taxon>
        <taxon>Euteleostomi</taxon>
        <taxon>Archelosauria</taxon>
        <taxon>Archosauria</taxon>
        <taxon>Dinosauria</taxon>
        <taxon>Saurischia</taxon>
        <taxon>Theropoda</taxon>
        <taxon>Coelurosauria</taxon>
        <taxon>Aves</taxon>
        <taxon>Neognathae</taxon>
        <taxon>Neoaves</taxon>
        <taxon>Telluraves</taxon>
        <taxon>Australaves</taxon>
        <taxon>Passeriformes</taxon>
        <taxon>Eurylaimidae</taxon>
        <taxon>Smithornis</taxon>
    </lineage>
</organism>
<keyword evidence="13" id="KW-0175">Coiled coil</keyword>
<dbReference type="GO" id="GO:0000978">
    <property type="term" value="F:RNA polymerase II cis-regulatory region sequence-specific DNA binding"/>
    <property type="evidence" value="ECO:0007669"/>
    <property type="project" value="TreeGrafter"/>
</dbReference>
<evidence type="ECO:0000256" key="11">
    <source>
        <dbReference type="ARBA" id="ARBA00023230"/>
    </source>
</evidence>
<comment type="subcellular location">
    <subcellularLocation>
        <location evidence="2">Endoplasmic reticulum membrane</location>
        <topology evidence="2">Single-pass membrane protein</topology>
    </subcellularLocation>
    <subcellularLocation>
        <location evidence="1">Nucleus</location>
    </subcellularLocation>
</comment>